<dbReference type="EMBL" id="QUTD01005436">
    <property type="protein sequence ID" value="RHY61915.1"/>
    <property type="molecule type" value="Genomic_DNA"/>
</dbReference>
<dbReference type="Proteomes" id="UP000266643">
    <property type="component" value="Unassembled WGS sequence"/>
</dbReference>
<feature type="transmembrane region" description="Helical" evidence="1">
    <location>
        <begin position="468"/>
        <end position="487"/>
    </location>
</feature>
<feature type="transmembrane region" description="Helical" evidence="1">
    <location>
        <begin position="600"/>
        <end position="622"/>
    </location>
</feature>
<feature type="transmembrane region" description="Helical" evidence="1">
    <location>
        <begin position="765"/>
        <end position="793"/>
    </location>
</feature>
<evidence type="ECO:0000313" key="4">
    <source>
        <dbReference type="Proteomes" id="UP000266643"/>
    </source>
</evidence>
<feature type="transmembrane region" description="Helical" evidence="1">
    <location>
        <begin position="1137"/>
        <end position="1157"/>
    </location>
</feature>
<feature type="signal peptide" evidence="2">
    <location>
        <begin position="1"/>
        <end position="20"/>
    </location>
</feature>
<dbReference type="VEuPathDB" id="FungiDB:H257_01175"/>
<protein>
    <recommendedName>
        <fullName evidence="5">Fungal lipase-like domain-containing protein</fullName>
    </recommendedName>
</protein>
<feature type="transmembrane region" description="Helical" evidence="1">
    <location>
        <begin position="557"/>
        <end position="580"/>
    </location>
</feature>
<evidence type="ECO:0000313" key="3">
    <source>
        <dbReference type="EMBL" id="RHY61915.1"/>
    </source>
</evidence>
<comment type="caution">
    <text evidence="3">The sequence shown here is derived from an EMBL/GenBank/DDBJ whole genome shotgun (WGS) entry which is preliminary data.</text>
</comment>
<dbReference type="Gene3D" id="3.40.50.1820">
    <property type="entry name" value="alpha/beta hydrolase"/>
    <property type="match status" value="1"/>
</dbReference>
<feature type="transmembrane region" description="Helical" evidence="1">
    <location>
        <begin position="426"/>
        <end position="447"/>
    </location>
</feature>
<evidence type="ECO:0000256" key="2">
    <source>
        <dbReference type="SAM" id="SignalP"/>
    </source>
</evidence>
<accession>A0A397DC72</accession>
<feature type="transmembrane region" description="Helical" evidence="1">
    <location>
        <begin position="724"/>
        <end position="741"/>
    </location>
</feature>
<keyword evidence="1" id="KW-1133">Transmembrane helix</keyword>
<feature type="transmembrane region" description="Helical" evidence="1">
    <location>
        <begin position="673"/>
        <end position="693"/>
    </location>
</feature>
<dbReference type="SUPFAM" id="SSF53474">
    <property type="entry name" value="alpha/beta-Hydrolases"/>
    <property type="match status" value="1"/>
</dbReference>
<gene>
    <name evidence="3" type="ORF">DYB30_001834</name>
</gene>
<proteinExistence type="predicted"/>
<dbReference type="AlphaFoldDB" id="A0A397DC72"/>
<organism evidence="3 4">
    <name type="scientific">Aphanomyces astaci</name>
    <name type="common">Crayfish plague agent</name>
    <dbReference type="NCBI Taxonomy" id="112090"/>
    <lineage>
        <taxon>Eukaryota</taxon>
        <taxon>Sar</taxon>
        <taxon>Stramenopiles</taxon>
        <taxon>Oomycota</taxon>
        <taxon>Saprolegniomycetes</taxon>
        <taxon>Saprolegniales</taxon>
        <taxon>Verrucalvaceae</taxon>
        <taxon>Aphanomyces</taxon>
    </lineage>
</organism>
<feature type="chain" id="PRO_5017453247" description="Fungal lipase-like domain-containing protein" evidence="2">
    <location>
        <begin position="21"/>
        <end position="1187"/>
    </location>
</feature>
<dbReference type="InterPro" id="IPR029058">
    <property type="entry name" value="AB_hydrolase_fold"/>
</dbReference>
<keyword evidence="2" id="KW-0732">Signal</keyword>
<keyword evidence="1" id="KW-0472">Membrane</keyword>
<feature type="transmembrane region" description="Helical" evidence="1">
    <location>
        <begin position="700"/>
        <end position="718"/>
    </location>
</feature>
<evidence type="ECO:0000256" key="1">
    <source>
        <dbReference type="SAM" id="Phobius"/>
    </source>
</evidence>
<name>A0A397DC72_APHAT</name>
<sequence>MKLSKVALIGLLFVVARVQAQDALPASNDTPVVQINDINSYESSLEKQNLDTATQGEVAAEAAVDAGATEHQAAEIAYAIDNEGASAASASIDAGLTDSQAADVITEVVTAFEGIPPQSEVAADAAADVGATDAQIEEIKDAIDSGASAASAALDAGLSDAQTAEVIDQVTSASDEIADPADVAAAAAIESGASSSQALEIATAVDNGDSAAIAAADAGLEPAAVADIVSEVIDSAEKVSDPADVAAAAALDNGATASQAADPTLVWTRRPADVAAAAAIDAGASAEQVADIVTAVDAGESPSDAAADAGLSHADAAAVEAQVEDSADNHAPAADVAAAAAADAGASPEQVADVAASVDAGASPSDAAADAGLSSSAVAAVEDIVNKLAFALAILWGFLFNLGTMVGENVIDIVTMPFLQASCVLFVHYAVIGIILGIGRTTWILTWQSLTNFPYIRRIMLRESSPQVVVLLSSIPILLLLVSLILVPSFCTNMDTAEVTNTLCKSSYIRYLTPSYPVFQRSLRLTTVIASAQFLQVVMEILPPWSSIIAKTGTHHLVVLGMSLAALNGCTILWTFEWLLRHGQVKTTSLSDLSQLRWETLGLVLLCLWMVWFLTLVCHSFPLSYASRTDDRSLSGFFRRLKVTFLTGQAIVFMRACVHPQMGFVHAQLELTIINLLLPLFYVFSLLVLRGFYLSSFRKVVVAAPLSLVLAYGIHRHAAIGKGHTYWIISLFLFGAFLRLLQPSRSLFSSADTQKGMKSHPTQRVALRFVLAASGIFTLFLLFMIGFGALTFLQREKEHFPAMATVQIDSDGRLDVRHASVVRLQLTLATASHPPIAPRPPHYASCGNRWFNLSLVDYALLSQAAYFNPQNNQLKDFVASVFPSASALPMFDIRLPENYTAHGSKVEFFEAYSKDLNVSVISVRGTDVGRFRDFIEDAKMYAEPVIFVILSSIFPTIRMWPDVTFSTLIELYHEMATMFGLTHEYWYYHELLQYVKSIHDRNVILTGHSLGSGQTYSKLVHDIAGQDMQVDRSRLHHESTCVLPEYDPVTMIDTQSGLIQRSPYTPPFVWSDVVVVSSITCDTPHLSMQLSCHMIQGTLCNLLQHCGDDRGRFSSCQFEHRITSLSQDVFEAVFVDVLSPTTLSGLLMAVALVLSLVRHKIITHRRLSVTASSPSPSNHKTSHDTSR</sequence>
<keyword evidence="1" id="KW-0812">Transmembrane</keyword>
<reference evidence="3 4" key="1">
    <citation type="submission" date="2018-08" db="EMBL/GenBank/DDBJ databases">
        <title>Aphanomyces genome sequencing and annotation.</title>
        <authorList>
            <person name="Minardi D."/>
            <person name="Oidtmann B."/>
            <person name="Van Der Giezen M."/>
            <person name="Studholme D.J."/>
        </authorList>
    </citation>
    <scope>NUCLEOTIDE SEQUENCE [LARGE SCALE GENOMIC DNA]</scope>
    <source>
        <strain evidence="3 4">D2</strain>
    </source>
</reference>
<evidence type="ECO:0008006" key="5">
    <source>
        <dbReference type="Google" id="ProtNLM"/>
    </source>
</evidence>